<evidence type="ECO:0000313" key="16">
    <source>
        <dbReference type="EMBL" id="MVZ60960.1"/>
    </source>
</evidence>
<evidence type="ECO:0000256" key="5">
    <source>
        <dbReference type="ARBA" id="ARBA00022475"/>
    </source>
</evidence>
<keyword evidence="5" id="KW-1003">Cell membrane</keyword>
<evidence type="ECO:0000256" key="4">
    <source>
        <dbReference type="ARBA" id="ARBA00021546"/>
    </source>
</evidence>
<evidence type="ECO:0000313" key="17">
    <source>
        <dbReference type="Proteomes" id="UP000435036"/>
    </source>
</evidence>
<evidence type="ECO:0000256" key="11">
    <source>
        <dbReference type="ARBA" id="ARBA00023251"/>
    </source>
</evidence>
<keyword evidence="17" id="KW-1185">Reference proteome</keyword>
<dbReference type="PANTHER" id="PTHR34697:SF2">
    <property type="entry name" value="PHOSPHATIDYLGLYCEROL LYSYLTRANSFERASE"/>
    <property type="match status" value="1"/>
</dbReference>
<dbReference type="AlphaFoldDB" id="A0A6N8KU27"/>
<feature type="transmembrane region" description="Helical" evidence="14">
    <location>
        <begin position="163"/>
        <end position="181"/>
    </location>
</feature>
<comment type="catalytic activity">
    <reaction evidence="13">
        <text>L-lysyl-tRNA(Lys) + a 1,2-diacyl-sn-glycero-3-phospho-(1'-sn-glycerol) = a 1,2-diacyl-sn-glycero-3-phospho-1'-(3'-O-L-lysyl)-sn-glycerol + tRNA(Lys)</text>
        <dbReference type="Rhea" id="RHEA:10668"/>
        <dbReference type="Rhea" id="RHEA-COMP:9696"/>
        <dbReference type="Rhea" id="RHEA-COMP:9697"/>
        <dbReference type="ChEBI" id="CHEBI:64716"/>
        <dbReference type="ChEBI" id="CHEBI:75792"/>
        <dbReference type="ChEBI" id="CHEBI:78442"/>
        <dbReference type="ChEBI" id="CHEBI:78529"/>
        <dbReference type="EC" id="2.3.2.3"/>
    </reaction>
</comment>
<feature type="transmembrane region" description="Helical" evidence="14">
    <location>
        <begin position="503"/>
        <end position="524"/>
    </location>
</feature>
<protein>
    <recommendedName>
        <fullName evidence="4">Phosphatidylglycerol lysyltransferase</fullName>
        <ecNumber evidence="3">2.3.2.3</ecNumber>
    </recommendedName>
    <alternativeName>
        <fullName evidence="12">Lysylphosphatidylglycerol synthase</fullName>
    </alternativeName>
</protein>
<feature type="transmembrane region" description="Helical" evidence="14">
    <location>
        <begin position="129"/>
        <end position="151"/>
    </location>
</feature>
<evidence type="ECO:0000256" key="12">
    <source>
        <dbReference type="ARBA" id="ARBA00031899"/>
    </source>
</evidence>
<organism evidence="16 17">
    <name type="scientific">Sphingobacterium humi</name>
    <dbReference type="NCBI Taxonomy" id="1796905"/>
    <lineage>
        <taxon>Bacteria</taxon>
        <taxon>Pseudomonadati</taxon>
        <taxon>Bacteroidota</taxon>
        <taxon>Sphingobacteriia</taxon>
        <taxon>Sphingobacteriales</taxon>
        <taxon>Sphingobacteriaceae</taxon>
        <taxon>Sphingobacterium</taxon>
    </lineage>
</organism>
<gene>
    <name evidence="16" type="ORF">GQF63_02880</name>
</gene>
<keyword evidence="11" id="KW-0046">Antibiotic resistance</keyword>
<name>A0A6N8KU27_9SPHI</name>
<evidence type="ECO:0000256" key="8">
    <source>
        <dbReference type="ARBA" id="ARBA00022989"/>
    </source>
</evidence>
<dbReference type="PANTHER" id="PTHR34697">
    <property type="entry name" value="PHOSPHATIDYLGLYCEROL LYSYLTRANSFERASE"/>
    <property type="match status" value="1"/>
</dbReference>
<dbReference type="OrthoDB" id="145485at2"/>
<feature type="transmembrane region" description="Helical" evidence="14">
    <location>
        <begin position="360"/>
        <end position="382"/>
    </location>
</feature>
<evidence type="ECO:0000259" key="15">
    <source>
        <dbReference type="Pfam" id="PF09924"/>
    </source>
</evidence>
<dbReference type="GO" id="GO:0006629">
    <property type="term" value="P:lipid metabolic process"/>
    <property type="evidence" value="ECO:0007669"/>
    <property type="project" value="UniProtKB-KW"/>
</dbReference>
<comment type="similarity">
    <text evidence="2">Belongs to the LPG synthase family.</text>
</comment>
<dbReference type="Proteomes" id="UP000435036">
    <property type="component" value="Unassembled WGS sequence"/>
</dbReference>
<dbReference type="InterPro" id="IPR016181">
    <property type="entry name" value="Acyl_CoA_acyltransferase"/>
</dbReference>
<evidence type="ECO:0000256" key="3">
    <source>
        <dbReference type="ARBA" id="ARBA00012014"/>
    </source>
</evidence>
<evidence type="ECO:0000256" key="6">
    <source>
        <dbReference type="ARBA" id="ARBA00022679"/>
    </source>
</evidence>
<keyword evidence="10 14" id="KW-0472">Membrane</keyword>
<evidence type="ECO:0000256" key="14">
    <source>
        <dbReference type="SAM" id="Phobius"/>
    </source>
</evidence>
<feature type="transmembrane region" description="Helical" evidence="14">
    <location>
        <begin position="319"/>
        <end position="340"/>
    </location>
</feature>
<evidence type="ECO:0000256" key="2">
    <source>
        <dbReference type="ARBA" id="ARBA00008627"/>
    </source>
</evidence>
<feature type="transmembrane region" description="Helical" evidence="14">
    <location>
        <begin position="411"/>
        <end position="427"/>
    </location>
</feature>
<dbReference type="EC" id="2.3.2.3" evidence="3"/>
<feature type="transmembrane region" description="Helical" evidence="14">
    <location>
        <begin position="12"/>
        <end position="29"/>
    </location>
</feature>
<sequence length="856" mass="97044">MFKHLKSRRYYFKEILAFFFLLAAAYFFKQQKQEIAEAGKLLQEADATLILWGMLATLLLLLLHGLMYWYSFQAIREKLAFRACMRLFLKRNLISVFLPGGGVTSLAFFSDEVAKQGISKTKTAFASSIFAGIAFLSLAIVAIPVISFLAFKNGNSSSNWMALGSLVGSLLVLFWATQSFLKQGWVYRQLYRINPKIEAVLLEINQKSMAKGKLLLVLFCSTAIELLGMLHIGIAMLAIGLPINLEACIAGYVIATLFYAISPFLRGLGAVEVSLVLVLKSYGIPDVDAFSITLLYRIFEFWMPLAFGILAFFSSRANIILRILPALSLAALGIVNMVSVLTPPMVDRLRFLKHYLPLEFIQFSNLSILGIGLMLLITAAFLIKGLKNAWRIAMALSLLSLVGHLTKGIDYEEAAFALLSIFTLWFTRHHYNLKSDPKTQSLGIQTAMLLFGIVMIYGVMGFYALEYQHFQKNYNWIEALFETLRAFFLMDTKQAPISSFAKWFVNSIHGLGVFSLCTLIYTLLKPYIFNLGEDAEESAMAKTLVEQYGQSADDYYKTYPDKSFYFSEHKNSFIAYKVSSGFAMALGEPVGSKEQLQDIETISGFEKFCLQHNIKPAYYKISEAALPLFIEMGKKYMPIGQEAIVDLQTFSLEGKDRKSLRNGLNALQKKGFFCRLYQPPLKDGLLQQLNFVSDEWLSSMNREEIVFSSGKFDQQELKQQQVITVENEDGKIVAFLTIIPDYKADEGTYDLIRRTKDAPAGVMDALIVQLIQQLKEAGKTHLNMGMASMSGIDKPKDLPEWTVKFAYEKLRQFRQHQGLYEFKDKFNPVWHKKYLVYQNHYDLITIPLVISKIMKE</sequence>
<feature type="domain" description="Phosphatidylglycerol lysyltransferase C-terminal" evidence="15">
    <location>
        <begin position="544"/>
        <end position="837"/>
    </location>
</feature>
<keyword evidence="8 14" id="KW-1133">Transmembrane helix</keyword>
<dbReference type="Pfam" id="PF09924">
    <property type="entry name" value="LPG_synthase_C"/>
    <property type="match status" value="1"/>
</dbReference>
<evidence type="ECO:0000256" key="13">
    <source>
        <dbReference type="ARBA" id="ARBA00047540"/>
    </source>
</evidence>
<dbReference type="EMBL" id="WSQA01000002">
    <property type="protein sequence ID" value="MVZ60960.1"/>
    <property type="molecule type" value="Genomic_DNA"/>
</dbReference>
<evidence type="ECO:0000256" key="10">
    <source>
        <dbReference type="ARBA" id="ARBA00023136"/>
    </source>
</evidence>
<feature type="transmembrane region" description="Helical" evidence="14">
    <location>
        <begin position="249"/>
        <end position="269"/>
    </location>
</feature>
<dbReference type="RefSeq" id="WP_160367610.1">
    <property type="nucleotide sequence ID" value="NZ_WSQA01000002.1"/>
</dbReference>
<feature type="transmembrane region" description="Helical" evidence="14">
    <location>
        <begin position="447"/>
        <end position="465"/>
    </location>
</feature>
<feature type="transmembrane region" description="Helical" evidence="14">
    <location>
        <begin position="214"/>
        <end position="237"/>
    </location>
</feature>
<comment type="caution">
    <text evidence="16">The sequence shown here is derived from an EMBL/GenBank/DDBJ whole genome shotgun (WGS) entry which is preliminary data.</text>
</comment>
<reference evidence="16 17" key="1">
    <citation type="submission" date="2019-12" db="EMBL/GenBank/DDBJ databases">
        <authorList>
            <person name="Dong K."/>
        </authorList>
    </citation>
    <scope>NUCLEOTIDE SEQUENCE [LARGE SCALE GENOMIC DNA]</scope>
    <source>
        <strain evidence="16 17">JCM 31225</strain>
    </source>
</reference>
<evidence type="ECO:0000256" key="1">
    <source>
        <dbReference type="ARBA" id="ARBA00004651"/>
    </source>
</evidence>
<feature type="transmembrane region" description="Helical" evidence="14">
    <location>
        <begin position="92"/>
        <end position="109"/>
    </location>
</feature>
<dbReference type="GO" id="GO:0050071">
    <property type="term" value="F:phosphatidylglycerol lysyltransferase activity"/>
    <property type="evidence" value="ECO:0007669"/>
    <property type="project" value="UniProtKB-EC"/>
</dbReference>
<comment type="subcellular location">
    <subcellularLocation>
        <location evidence="1">Cell membrane</location>
        <topology evidence="1">Multi-pass membrane protein</topology>
    </subcellularLocation>
</comment>
<accession>A0A6N8KU27</accession>
<dbReference type="InterPro" id="IPR024320">
    <property type="entry name" value="LPG_synthase_C"/>
</dbReference>
<dbReference type="InterPro" id="IPR051211">
    <property type="entry name" value="PG_lysyltransferase"/>
</dbReference>
<dbReference type="InterPro" id="IPR022791">
    <property type="entry name" value="L-PG_synthase/AglD"/>
</dbReference>
<proteinExistence type="inferred from homology"/>
<feature type="transmembrane region" description="Helical" evidence="14">
    <location>
        <begin position="289"/>
        <end position="312"/>
    </location>
</feature>
<dbReference type="GO" id="GO:0055091">
    <property type="term" value="P:phospholipid homeostasis"/>
    <property type="evidence" value="ECO:0007669"/>
    <property type="project" value="TreeGrafter"/>
</dbReference>
<keyword evidence="7 14" id="KW-0812">Transmembrane</keyword>
<dbReference type="SUPFAM" id="SSF55729">
    <property type="entry name" value="Acyl-CoA N-acyltransferases (Nat)"/>
    <property type="match status" value="1"/>
</dbReference>
<evidence type="ECO:0000256" key="7">
    <source>
        <dbReference type="ARBA" id="ARBA00022692"/>
    </source>
</evidence>
<feature type="transmembrane region" description="Helical" evidence="14">
    <location>
        <begin position="49"/>
        <end position="71"/>
    </location>
</feature>
<dbReference type="GO" id="GO:0046677">
    <property type="term" value="P:response to antibiotic"/>
    <property type="evidence" value="ECO:0007669"/>
    <property type="project" value="UniProtKB-KW"/>
</dbReference>
<evidence type="ECO:0000256" key="9">
    <source>
        <dbReference type="ARBA" id="ARBA00023098"/>
    </source>
</evidence>
<keyword evidence="6" id="KW-0808">Transferase</keyword>
<dbReference type="GO" id="GO:0005886">
    <property type="term" value="C:plasma membrane"/>
    <property type="evidence" value="ECO:0007669"/>
    <property type="project" value="UniProtKB-SubCell"/>
</dbReference>
<keyword evidence="9" id="KW-0443">Lipid metabolism</keyword>
<dbReference type="Pfam" id="PF03706">
    <property type="entry name" value="LPG_synthase_TM"/>
    <property type="match status" value="1"/>
</dbReference>